<comment type="caution">
    <text evidence="1">The sequence shown here is derived from an EMBL/GenBank/DDBJ whole genome shotgun (WGS) entry which is preliminary data.</text>
</comment>
<proteinExistence type="predicted"/>
<sequence>MNNYFNTFENITQSVEQLLKDEHNSLEIKQSATSLKNSVKPCIEEVKQSATKLKQLIFVCSDDLYRAENIWLSKPMIASAAKHEIWEQLGEISGRSIKISQLGSQCKNEAVTQAKQYWDKQIDNLRNNWFIDAKGQQKIGVVWDDKKGFSTAIKFQVDNLLDERIAIIIKGKLILVYQEVLNMNLKLCQYYVNMLDQQKKTELNKQINLITIKVENKFNNPIELLPKYHLGLKTSISPNLKALVEQGWGGICWDDVVKFKDNVSATIENFITAIFDDRIKLATEAMEKAIAFYNDFLEQQERYQQETPEYREAEKAWIYQQRQELMRVQDGIEVILNAG</sequence>
<dbReference type="RefSeq" id="WP_039738649.1">
    <property type="nucleotide sequence ID" value="NZ_JTCM02000138.1"/>
</dbReference>
<keyword evidence="2" id="KW-1185">Reference proteome</keyword>
<dbReference type="AlphaFoldDB" id="A0A846HKA2"/>
<dbReference type="EMBL" id="JTCM02000138">
    <property type="protein sequence ID" value="NEU76880.1"/>
    <property type="molecule type" value="Genomic_DNA"/>
</dbReference>
<accession>A0A846HKA2</accession>
<dbReference type="Proteomes" id="UP000031549">
    <property type="component" value="Unassembled WGS sequence"/>
</dbReference>
<organism evidence="1 2">
    <name type="scientific">Hassallia byssoidea VB512170</name>
    <dbReference type="NCBI Taxonomy" id="1304833"/>
    <lineage>
        <taxon>Bacteria</taxon>
        <taxon>Bacillati</taxon>
        <taxon>Cyanobacteriota</taxon>
        <taxon>Cyanophyceae</taxon>
        <taxon>Nostocales</taxon>
        <taxon>Tolypothrichaceae</taxon>
        <taxon>Hassallia</taxon>
    </lineage>
</organism>
<protein>
    <submittedName>
        <fullName evidence="1">Uncharacterized protein</fullName>
    </submittedName>
</protein>
<evidence type="ECO:0000313" key="2">
    <source>
        <dbReference type="Proteomes" id="UP000031549"/>
    </source>
</evidence>
<reference evidence="1 2" key="1">
    <citation type="journal article" date="2015" name="Genome Announc.">
        <title>Draft Genome Sequence of Cyanobacterium Hassallia byssoidea Strain VB512170, Isolated from Monuments in India.</title>
        <authorList>
            <person name="Singh D."/>
            <person name="Chandrababunaidu M.M."/>
            <person name="Panda A."/>
            <person name="Sen D."/>
            <person name="Bhattacharyya S."/>
            <person name="Adhikary S.P."/>
            <person name="Tripathy S."/>
        </authorList>
    </citation>
    <scope>NUCLEOTIDE SEQUENCE [LARGE SCALE GENOMIC DNA]</scope>
    <source>
        <strain evidence="1 2">VB512170</strain>
    </source>
</reference>
<gene>
    <name evidence="1" type="ORF">PI95_031375</name>
</gene>
<evidence type="ECO:0000313" key="1">
    <source>
        <dbReference type="EMBL" id="NEU76880.1"/>
    </source>
</evidence>
<name>A0A846HKA2_9CYAN</name>